<reference evidence="2" key="1">
    <citation type="journal article" date="2021" name="Proc. Natl. Acad. Sci. U.S.A.">
        <title>Three genomes in the algal genus Volvox reveal the fate of a haploid sex-determining region after a transition to homothallism.</title>
        <authorList>
            <person name="Yamamoto K."/>
            <person name="Hamaji T."/>
            <person name="Kawai-Toyooka H."/>
            <person name="Matsuzaki R."/>
            <person name="Takahashi F."/>
            <person name="Nishimura Y."/>
            <person name="Kawachi M."/>
            <person name="Noguchi H."/>
            <person name="Minakuchi Y."/>
            <person name="Umen J.G."/>
            <person name="Toyoda A."/>
            <person name="Nozaki H."/>
        </authorList>
    </citation>
    <scope>NUCLEOTIDE SEQUENCE</scope>
    <source>
        <strain evidence="2">NIES-3785</strain>
    </source>
</reference>
<organism evidence="2 3">
    <name type="scientific">Volvox reticuliferus</name>
    <dbReference type="NCBI Taxonomy" id="1737510"/>
    <lineage>
        <taxon>Eukaryota</taxon>
        <taxon>Viridiplantae</taxon>
        <taxon>Chlorophyta</taxon>
        <taxon>core chlorophytes</taxon>
        <taxon>Chlorophyceae</taxon>
        <taxon>CS clade</taxon>
        <taxon>Chlamydomonadales</taxon>
        <taxon>Volvocaceae</taxon>
        <taxon>Volvox</taxon>
    </lineage>
</organism>
<proteinExistence type="predicted"/>
<dbReference type="EMBL" id="BNCQ01000018">
    <property type="protein sequence ID" value="GIM05307.1"/>
    <property type="molecule type" value="Genomic_DNA"/>
</dbReference>
<dbReference type="AlphaFoldDB" id="A0A8J4GE56"/>
<evidence type="ECO:0000313" key="3">
    <source>
        <dbReference type="Proteomes" id="UP000722791"/>
    </source>
</evidence>
<protein>
    <submittedName>
        <fullName evidence="2">Uncharacterized protein</fullName>
    </submittedName>
</protein>
<feature type="region of interest" description="Disordered" evidence="1">
    <location>
        <begin position="20"/>
        <end position="64"/>
    </location>
</feature>
<evidence type="ECO:0000313" key="2">
    <source>
        <dbReference type="EMBL" id="GIM05307.1"/>
    </source>
</evidence>
<feature type="non-terminal residue" evidence="2">
    <location>
        <position position="1"/>
    </location>
</feature>
<evidence type="ECO:0000256" key="1">
    <source>
        <dbReference type="SAM" id="MobiDB-lite"/>
    </source>
</evidence>
<name>A0A8J4GE56_9CHLO</name>
<sequence length="150" mass="16142">ALQSPPPPAPYRHLYQCLTFRTLPPPPPQQQQQQQQTVFPAQIDMATGSTGKSDGDGGFKADDDDSWAVRPWPPYLHALSVIAGNSLHIVVCETAAAAARLTEDPSLVAALGYGNGAGGGNRKLRLWPLDRLRCTDLSAAQRRAQMDLVA</sequence>
<feature type="non-terminal residue" evidence="2">
    <location>
        <position position="150"/>
    </location>
</feature>
<accession>A0A8J4GE56</accession>
<dbReference type="Proteomes" id="UP000722791">
    <property type="component" value="Unassembled WGS sequence"/>
</dbReference>
<comment type="caution">
    <text evidence="2">The sequence shown here is derived from an EMBL/GenBank/DDBJ whole genome shotgun (WGS) entry which is preliminary data.</text>
</comment>
<gene>
    <name evidence="2" type="ORF">Vretimale_9771</name>
</gene>